<evidence type="ECO:0000256" key="1">
    <source>
        <dbReference type="SAM" id="Phobius"/>
    </source>
</evidence>
<dbReference type="EMBL" id="JAQGEF010000012">
    <property type="protein sequence ID" value="MDA3615393.1"/>
    <property type="molecule type" value="Genomic_DNA"/>
</dbReference>
<keyword evidence="1" id="KW-0812">Transmembrane</keyword>
<sequence length="45" mass="5001">MYNSSKNDDSIKKNNGIKIYEMNGALATMVLCTLMHVTIENIAIP</sequence>
<keyword evidence="1" id="KW-1133">Transmembrane helix</keyword>
<evidence type="ECO:0000313" key="2">
    <source>
        <dbReference type="EMBL" id="MDA3615393.1"/>
    </source>
</evidence>
<protein>
    <submittedName>
        <fullName evidence="2">Uncharacterized protein</fullName>
    </submittedName>
</protein>
<organism evidence="2 3">
    <name type="scientific">Polluticaenibacter yanchengensis</name>
    <dbReference type="NCBI Taxonomy" id="3014562"/>
    <lineage>
        <taxon>Bacteria</taxon>
        <taxon>Pseudomonadati</taxon>
        <taxon>Bacteroidota</taxon>
        <taxon>Chitinophagia</taxon>
        <taxon>Chitinophagales</taxon>
        <taxon>Chitinophagaceae</taxon>
        <taxon>Polluticaenibacter</taxon>
    </lineage>
</organism>
<evidence type="ECO:0000313" key="3">
    <source>
        <dbReference type="Proteomes" id="UP001210231"/>
    </source>
</evidence>
<accession>A0ABT4UKM7</accession>
<reference evidence="2 3" key="1">
    <citation type="submission" date="2022-12" db="EMBL/GenBank/DDBJ databases">
        <title>Chitinophagaceae gen. sp. nov., a new member of the family Chitinophagaceae, isolated from soil in a chemical factory.</title>
        <authorList>
            <person name="Ke Z."/>
        </authorList>
    </citation>
    <scope>NUCLEOTIDE SEQUENCE [LARGE SCALE GENOMIC DNA]</scope>
    <source>
        <strain evidence="2 3">LY-5</strain>
    </source>
</reference>
<keyword evidence="1" id="KW-0472">Membrane</keyword>
<keyword evidence="3" id="KW-1185">Reference proteome</keyword>
<name>A0ABT4UKM7_9BACT</name>
<comment type="caution">
    <text evidence="2">The sequence shown here is derived from an EMBL/GenBank/DDBJ whole genome shotgun (WGS) entry which is preliminary data.</text>
</comment>
<dbReference type="Proteomes" id="UP001210231">
    <property type="component" value="Unassembled WGS sequence"/>
</dbReference>
<dbReference type="RefSeq" id="WP_407031719.1">
    <property type="nucleotide sequence ID" value="NZ_JAQGEF010000012.1"/>
</dbReference>
<gene>
    <name evidence="2" type="ORF">O3P16_11290</name>
</gene>
<proteinExistence type="predicted"/>
<feature type="transmembrane region" description="Helical" evidence="1">
    <location>
        <begin position="20"/>
        <end position="39"/>
    </location>
</feature>